<dbReference type="InterPro" id="IPR058210">
    <property type="entry name" value="SACS/Nov_dom"/>
</dbReference>
<keyword evidence="4" id="KW-1185">Reference proteome</keyword>
<dbReference type="InterPro" id="IPR052972">
    <property type="entry name" value="Sacsin_chaperone_reg"/>
</dbReference>
<dbReference type="SUPFAM" id="SSF54695">
    <property type="entry name" value="POZ domain"/>
    <property type="match status" value="1"/>
</dbReference>
<proteinExistence type="predicted"/>
<dbReference type="Pfam" id="PF00644">
    <property type="entry name" value="PARP"/>
    <property type="match status" value="1"/>
</dbReference>
<keyword evidence="1" id="KW-0808">Transferase</keyword>
<name>A0ABP0HLV9_9DINO</name>
<dbReference type="InterPro" id="IPR011333">
    <property type="entry name" value="SKP1/BTB/POZ_sf"/>
</dbReference>
<dbReference type="Gene3D" id="3.90.228.10">
    <property type="match status" value="1"/>
</dbReference>
<dbReference type="InterPro" id="IPR012317">
    <property type="entry name" value="Poly(ADP-ribose)pol_cat_dom"/>
</dbReference>
<evidence type="ECO:0000313" key="4">
    <source>
        <dbReference type="Proteomes" id="UP001642464"/>
    </source>
</evidence>
<dbReference type="Pfam" id="PF25794">
    <property type="entry name" value="SACS"/>
    <property type="match status" value="3"/>
</dbReference>
<dbReference type="SUPFAM" id="SSF56399">
    <property type="entry name" value="ADP-ribosylation"/>
    <property type="match status" value="1"/>
</dbReference>
<dbReference type="EC" id="2.4.2.-" evidence="1"/>
<dbReference type="Proteomes" id="UP001642464">
    <property type="component" value="Unassembled WGS sequence"/>
</dbReference>
<accession>A0ABP0HLV9</accession>
<reference evidence="3 4" key="1">
    <citation type="submission" date="2024-02" db="EMBL/GenBank/DDBJ databases">
        <authorList>
            <person name="Chen Y."/>
            <person name="Shah S."/>
            <person name="Dougan E. K."/>
            <person name="Thang M."/>
            <person name="Chan C."/>
        </authorList>
    </citation>
    <scope>NUCLEOTIDE SEQUENCE [LARGE SCALE GENOMIC DNA]</scope>
</reference>
<dbReference type="Gene3D" id="3.30.710.10">
    <property type="entry name" value="Potassium Channel Kv1.1, Chain A"/>
    <property type="match status" value="1"/>
</dbReference>
<sequence>MEEIHGDVSQSACARFGVLNLSQIVASECNSGEGDWLEVTGQHEPLTRRLKNILKDYPWQSLVKEMLQNAEDAGASKFKDVKRCWPDQFSSYELEGCQLANGSYRGTLIRAPLRERPSDISGRHFGDADIKELLKLIEGEGHLWLLFLRQISELEVIDVQRNKVLLHHRRADKPEHVSILSKNHSDEKERSYCYDVCHNGDVSVALPQRMDGCPQVGRIFSRLPLSDVLSGMPAHLSALFWTSTDRRTLVLDAAKDQGHWASENRSLLQMACECLISLLAKKSGVQRSTLLHFFPTADQPGLAAKLLHELFFRGVAQRCRSLESEQVLYTVAGKPATKLPILLSLHKEVPEALQKLEAPVVVVNEVALQGLLQADGSALLELTPQSLRAWLRKMDPTLHQFCDPEILLYAIGDGARKSQQGLYGEDLDGCPLALTADGSVHCFSAATTWFACCRNEDDWDLARHLPGHRTLKNVMRASQVLLQHPQVREVDFEAVAELGVHASGEAWAGAFWRWYRRRCLHRPEMKLDPAPHLLDQLQVLWHQEADGSIRLHPLHQRHRALSCRDLRAPIVKCLRACHVLIVLDCDCPPVHDPNALAHALCWARKHHGPADFRMSCEDQGWRDLLEALIRSQVPEASEIAKALPLFRNWQKQLVTPSLQLFPLSVSDRFRKAVSTLSFDLLSENDGHIVQFLRKLEVVEMEPEEVARQALAQNKRVEFIAEVLCANLESVLANMPIFPVAQHEELLPIDQCLLWDAEKDFKCLTRRLREDARVFEQHSHKLLALGCRQQLDLMDAIEIAKSAAHSKDSSLSQNLLQRPIACGPAETLKLLGVKMEHDVDDPILLEQLKALTLVAKHRRVQALECQAVYFRLHQAPDFESWIWTEHGFAPLDDVSKDPQATSLSPYMHTLMHDWLEYPIFYEMRERLCVAKLLQLLQKLKLLQGTSAEAELSILGGVWTSVTQFFTGENQEEKQKRNLDVACNILKLLHERIGEIRSKQDLWIPARDGVLRQAGELFVHDMPWTSLHPDGFHLLHRNVPEGIARDFGVEPNSLLMLRMLRKDPSGLEATDPDLDMQRLRTFQSEHKQSQERQEKSLAAVLELFLEMANSAGASKVRFTLDWRLHEDKSLLTKNMERLQGPAIHVVFDAALGKKEWKGLRNLERKWAQLFAFSDVISVVSRETAVFLDPFQIYLKGLLEHSDAFWLALSSKDLSKKWPDQFKPFEAGLENLFSGETKATVVRLPLRDAFGKSMVELEKFKHFLHAEVKSVTSYENWLLFTEKRLKKILIHEISDKESSNINPRFDDLYILSSEVVAQESHVSDALSQPGITSQIEKRFLQLGTSKTEWLVGWRNSVAVACQRGKHDPIAPSVGTTARLRAQNPEVFPGAHVFGLEPLQLQHMATGNASHEEIEQLADLAVDLVLHVWATEHRFLGDLLPVEQPPHHHSGVARCFSKALINRFNVQGYKIDKCHSAPCPEMFIVDPAFQGWLASELQVVVLPQKLRALFTQAASLNIRHPPVAHVLQGFARLPPRHAHIACRWLFQGFPDAKQILASSFRGSVYLLQREDSKYDNFEGWTWYFDEVEKNKENFWRKLIHSPEPAHNVVKPSELAKKHFDQSLGVLDPRKIEDLAKCPTDVNMPYFWRLFKETAYEKQEHQLGLLKGKFNVQVLHLGRRTSVLLEEHCALKDNVPSAEALVAIGCYIAVDPVPAPFAGNKPLDVAKHLQVLRAKSVLKVENAEARHKDALCKRFLDDSMEEAVLKVFVDLPIVKGESAYLTLRQFCTVQSSRLANACRSSGLQVLDSDDVRCKALKKVLPQAEVLPGNLLQKHEEHLRRRAAGANMEILLAALDAARGNENQIQIIMHCPLLPNGRTMESCWRPTDPLAKWLGALDAGLEGFLKTAMQLPEVKKRLKSTLKASCLLELLQVFRPKEKIGGSPDKANKWTDALLNTLSKMEVSELNKLHGTSSGFSNLPVFFLNGDWRRSCDVFLPKFQEILFWTKAPVLNVSVTHEVGRLFAERPPLPLVVEHLCKMVEGYADFKVERQDQVHFLHAYKYLNEHLNDDPSALDPLKNVRCILDERGTLRWARLFSLRLLMNMPPLYAVRPDVKPFDQLLLQLGARESVSDQPLPEPLVPDRLLEELQKDESLADLVLECQNGQVLAHRVVCCKACPKLGSHLVRHRDRPDSWCLQEKARCSQQVLELVKAIIYTGRVEGDQVEKLTLQEQKECLSVARWFGMAYAHEWVKQFLHGAQPEEAEPASSQIKLPKHWKKQPMPKDGYRLVAVESGSFVFQHLQEVLCPQNAHDLGHGRDCSGWPPYTSLQLRRAWRVENAYLWRKFEHERMNIKDLKKHKLSRMPTVKIREQLVASTGDLPNPVNKDINEVFLLHGTKPDTVKKILSDGLNERFSGGLFGRGSYLAEDAAKSDQYCVNDPDGRALREHFQRSPRDVFYIFVCRAVLGWFVQTRDGENSLDEGRSIWSTPEKRELSAIPGHDAPHHSLQVEVGGKVQRHREYVLTHSDRIYPEYLLAYSRC</sequence>
<evidence type="ECO:0000256" key="1">
    <source>
        <dbReference type="RuleBase" id="RU362114"/>
    </source>
</evidence>
<comment type="caution">
    <text evidence="3">The sequence shown here is derived from an EMBL/GenBank/DDBJ whole genome shotgun (WGS) entry which is preliminary data.</text>
</comment>
<dbReference type="PANTHER" id="PTHR15600:SF42">
    <property type="entry name" value="SACSIN"/>
    <property type="match status" value="1"/>
</dbReference>
<evidence type="ECO:0000259" key="2">
    <source>
        <dbReference type="PROSITE" id="PS51059"/>
    </source>
</evidence>
<protein>
    <recommendedName>
        <fullName evidence="1">Poly [ADP-ribose] polymerase</fullName>
        <shortName evidence="1">PARP</shortName>
        <ecNumber evidence="1">2.4.2.-</ecNumber>
    </recommendedName>
</protein>
<evidence type="ECO:0000313" key="3">
    <source>
        <dbReference type="EMBL" id="CAK8990753.1"/>
    </source>
</evidence>
<keyword evidence="1" id="KW-0520">NAD</keyword>
<dbReference type="EMBL" id="CAXAMM010001148">
    <property type="protein sequence ID" value="CAK8990753.1"/>
    <property type="molecule type" value="Genomic_DNA"/>
</dbReference>
<keyword evidence="1" id="KW-0328">Glycosyltransferase</keyword>
<organism evidence="3 4">
    <name type="scientific">Durusdinium trenchii</name>
    <dbReference type="NCBI Taxonomy" id="1381693"/>
    <lineage>
        <taxon>Eukaryota</taxon>
        <taxon>Sar</taxon>
        <taxon>Alveolata</taxon>
        <taxon>Dinophyceae</taxon>
        <taxon>Suessiales</taxon>
        <taxon>Symbiodiniaceae</taxon>
        <taxon>Durusdinium</taxon>
    </lineage>
</organism>
<dbReference type="PANTHER" id="PTHR15600">
    <property type="entry name" value="SACSIN"/>
    <property type="match status" value="1"/>
</dbReference>
<gene>
    <name evidence="3" type="ORF">SCF082_LOCUS2367</name>
</gene>
<dbReference type="PROSITE" id="PS51059">
    <property type="entry name" value="PARP_CATALYTIC"/>
    <property type="match status" value="1"/>
</dbReference>
<feature type="domain" description="PARP catalytic" evidence="2">
    <location>
        <begin position="2266"/>
        <end position="2533"/>
    </location>
</feature>